<dbReference type="Pfam" id="PF16010">
    <property type="entry name" value="CDH-cyt"/>
    <property type="match status" value="1"/>
</dbReference>
<proteinExistence type="predicted"/>
<dbReference type="GO" id="GO:0016020">
    <property type="term" value="C:membrane"/>
    <property type="evidence" value="ECO:0007669"/>
    <property type="project" value="UniProtKB-SubCell"/>
</dbReference>
<dbReference type="InterPro" id="IPR006593">
    <property type="entry name" value="Cyt_b561/ferric_Rdtase_TM"/>
</dbReference>
<evidence type="ECO:0000256" key="1">
    <source>
        <dbReference type="ARBA" id="ARBA00004370"/>
    </source>
</evidence>
<dbReference type="Pfam" id="PF03188">
    <property type="entry name" value="Cytochrom_B561"/>
    <property type="match status" value="1"/>
</dbReference>
<organism evidence="10 11">
    <name type="scientific">Sporormia fimetaria CBS 119925</name>
    <dbReference type="NCBI Taxonomy" id="1340428"/>
    <lineage>
        <taxon>Eukaryota</taxon>
        <taxon>Fungi</taxon>
        <taxon>Dikarya</taxon>
        <taxon>Ascomycota</taxon>
        <taxon>Pezizomycotina</taxon>
        <taxon>Dothideomycetes</taxon>
        <taxon>Pleosporomycetidae</taxon>
        <taxon>Pleosporales</taxon>
        <taxon>Sporormiaceae</taxon>
        <taxon>Sporormia</taxon>
    </lineage>
</organism>
<protein>
    <submittedName>
        <fullName evidence="10">Iron reductase domain protein</fullName>
    </submittedName>
</protein>
<keyword evidence="11" id="KW-1185">Reference proteome</keyword>
<keyword evidence="3 8" id="KW-0812">Transmembrane</keyword>
<feature type="region of interest" description="Disordered" evidence="7">
    <location>
        <begin position="473"/>
        <end position="496"/>
    </location>
</feature>
<feature type="transmembrane region" description="Helical" evidence="8">
    <location>
        <begin position="424"/>
        <end position="448"/>
    </location>
</feature>
<reference evidence="10" key="1">
    <citation type="journal article" date="2020" name="Stud. Mycol.">
        <title>101 Dothideomycetes genomes: a test case for predicting lifestyles and emergence of pathogens.</title>
        <authorList>
            <person name="Haridas S."/>
            <person name="Albert R."/>
            <person name="Binder M."/>
            <person name="Bloem J."/>
            <person name="Labutti K."/>
            <person name="Salamov A."/>
            <person name="Andreopoulos B."/>
            <person name="Baker S."/>
            <person name="Barry K."/>
            <person name="Bills G."/>
            <person name="Bluhm B."/>
            <person name="Cannon C."/>
            <person name="Castanera R."/>
            <person name="Culley D."/>
            <person name="Daum C."/>
            <person name="Ezra D."/>
            <person name="Gonzalez J."/>
            <person name="Henrissat B."/>
            <person name="Kuo A."/>
            <person name="Liang C."/>
            <person name="Lipzen A."/>
            <person name="Lutzoni F."/>
            <person name="Magnuson J."/>
            <person name="Mondo S."/>
            <person name="Nolan M."/>
            <person name="Ohm R."/>
            <person name="Pangilinan J."/>
            <person name="Park H.-J."/>
            <person name="Ramirez L."/>
            <person name="Alfaro M."/>
            <person name="Sun H."/>
            <person name="Tritt A."/>
            <person name="Yoshinaga Y."/>
            <person name="Zwiers L.-H."/>
            <person name="Turgeon B."/>
            <person name="Goodwin S."/>
            <person name="Spatafora J."/>
            <person name="Crous P."/>
            <person name="Grigoriev I."/>
        </authorList>
    </citation>
    <scope>NUCLEOTIDE SEQUENCE</scope>
    <source>
        <strain evidence="10">CBS 119925</strain>
    </source>
</reference>
<dbReference type="PANTHER" id="PTHR47797">
    <property type="entry name" value="DEHYDROGENASE, PUTATIVE (AFU_ORTHOLOGUE AFUA_8G05805)-RELATED"/>
    <property type="match status" value="1"/>
</dbReference>
<feature type="non-terminal residue" evidence="10">
    <location>
        <position position="496"/>
    </location>
</feature>
<feature type="transmembrane region" description="Helical" evidence="8">
    <location>
        <begin position="297"/>
        <end position="320"/>
    </location>
</feature>
<evidence type="ECO:0000256" key="8">
    <source>
        <dbReference type="SAM" id="Phobius"/>
    </source>
</evidence>
<dbReference type="SUPFAM" id="SSF49344">
    <property type="entry name" value="CBD9-like"/>
    <property type="match status" value="1"/>
</dbReference>
<name>A0A6A6VGP5_9PLEO</name>
<feature type="transmembrane region" description="Helical" evidence="8">
    <location>
        <begin position="363"/>
        <end position="386"/>
    </location>
</feature>
<feature type="transmembrane region" description="Helical" evidence="8">
    <location>
        <begin position="398"/>
        <end position="418"/>
    </location>
</feature>
<evidence type="ECO:0000256" key="7">
    <source>
        <dbReference type="SAM" id="MobiDB-lite"/>
    </source>
</evidence>
<evidence type="ECO:0000313" key="10">
    <source>
        <dbReference type="EMBL" id="KAF2748277.1"/>
    </source>
</evidence>
<accession>A0A6A6VGP5</accession>
<dbReference type="AlphaFoldDB" id="A0A6A6VGP5"/>
<evidence type="ECO:0000256" key="4">
    <source>
        <dbReference type="ARBA" id="ARBA00022982"/>
    </source>
</evidence>
<feature type="transmembrane region" description="Helical" evidence="8">
    <location>
        <begin position="327"/>
        <end position="351"/>
    </location>
</feature>
<dbReference type="CDD" id="cd09630">
    <property type="entry name" value="CDH_like_cytochrome"/>
    <property type="match status" value="1"/>
</dbReference>
<dbReference type="CDD" id="cd08760">
    <property type="entry name" value="Cyt_b561_FRRS1_like"/>
    <property type="match status" value="1"/>
</dbReference>
<dbReference type="Proteomes" id="UP000799440">
    <property type="component" value="Unassembled WGS sequence"/>
</dbReference>
<evidence type="ECO:0000259" key="9">
    <source>
        <dbReference type="SMART" id="SM00665"/>
    </source>
</evidence>
<keyword evidence="5 8" id="KW-1133">Transmembrane helix</keyword>
<gene>
    <name evidence="10" type="ORF">M011DRAFT_525416</name>
</gene>
<dbReference type="PANTHER" id="PTHR47797:SF1">
    <property type="entry name" value="CYTOCHROME B561 DOMAIN-CONTAINING PROTEIN-RELATED"/>
    <property type="match status" value="1"/>
</dbReference>
<evidence type="ECO:0000256" key="5">
    <source>
        <dbReference type="ARBA" id="ARBA00022989"/>
    </source>
</evidence>
<evidence type="ECO:0000256" key="6">
    <source>
        <dbReference type="ARBA" id="ARBA00023136"/>
    </source>
</evidence>
<evidence type="ECO:0000256" key="2">
    <source>
        <dbReference type="ARBA" id="ARBA00022448"/>
    </source>
</evidence>
<dbReference type="EMBL" id="MU006569">
    <property type="protein sequence ID" value="KAF2748277.1"/>
    <property type="molecule type" value="Genomic_DNA"/>
</dbReference>
<evidence type="ECO:0000313" key="11">
    <source>
        <dbReference type="Proteomes" id="UP000799440"/>
    </source>
</evidence>
<dbReference type="InterPro" id="IPR015920">
    <property type="entry name" value="Cellobiose_DH-like_cyt"/>
</dbReference>
<dbReference type="Gene3D" id="1.20.120.1770">
    <property type="match status" value="1"/>
</dbReference>
<keyword evidence="6 8" id="KW-0472">Membrane</keyword>
<comment type="subcellular location">
    <subcellularLocation>
        <location evidence="1">Membrane</location>
    </subcellularLocation>
</comment>
<dbReference type="SMART" id="SM00665">
    <property type="entry name" value="B561"/>
    <property type="match status" value="1"/>
</dbReference>
<evidence type="ECO:0000256" key="3">
    <source>
        <dbReference type="ARBA" id="ARBA00022692"/>
    </source>
</evidence>
<sequence length="496" mass="54089">MVLIDTISMTSLLRLRGSSSLILTTILLLLTTTTQISTAQLTSAISTQEWPTFLYPTEYGNVTFVPTLARDTGDLIFHFEAPAVNSWAAVGVGAEMRGSLIFTFYRNLKGSGVTLCSRTTDSNVEPAHIPNSGCALISQEGVQNGIVSRTVTEYENNAAVGIVTSDYIIANVRCKNLVKTATSSPVTITPSTNKTGVEYQYSKPYTLPQLDPQSTAQPFIFALGPTDRRIRSNNKGVPLRRHVMFGHFRMDVSKAVVETTSDVPMNELAAIGTWTNRHATREGGPTQRDRGGWEGTVHASLMASAIVILFPVGVIFLRLLDMVKPHAYLQAIGCVFVVAGAGVGVYAGMFYNQTRRVNTHHQILGFIVVGLTLIQFCLGLTHHHFFAKKGLKSLMGRIHVPLGSVILLAGAANGFVGFKLTSSTYHYIIYAVMVIFVAVGLTVALFWIKVVRKREMRRWEDRREAERGFEEGKVMGAGDVEGGQVDARGGDVRDGA</sequence>
<keyword evidence="4" id="KW-0249">Electron transport</keyword>
<dbReference type="Gene3D" id="2.60.40.1210">
    <property type="entry name" value="Cellobiose dehydrogenase, cytochrome domain"/>
    <property type="match status" value="1"/>
</dbReference>
<keyword evidence="2" id="KW-0813">Transport</keyword>
<feature type="domain" description="Cytochrome b561" evidence="9">
    <location>
        <begin position="297"/>
        <end position="418"/>
    </location>
</feature>
<dbReference type="OrthoDB" id="19261at2759"/>